<gene>
    <name evidence="11" type="ORF">ACFQRF_15585</name>
</gene>
<accession>A0ABW2KGU5</accession>
<dbReference type="Gene3D" id="3.30.200.20">
    <property type="entry name" value="Phosphorylase Kinase, domain 1"/>
    <property type="match status" value="1"/>
</dbReference>
<dbReference type="PROSITE" id="PS50011">
    <property type="entry name" value="PROTEIN_KINASE_DOM"/>
    <property type="match status" value="1"/>
</dbReference>
<feature type="region of interest" description="Disordered" evidence="8">
    <location>
        <begin position="281"/>
        <end position="333"/>
    </location>
</feature>
<evidence type="ECO:0000256" key="2">
    <source>
        <dbReference type="ARBA" id="ARBA00022527"/>
    </source>
</evidence>
<dbReference type="InterPro" id="IPR008271">
    <property type="entry name" value="Ser/Thr_kinase_AS"/>
</dbReference>
<feature type="compositionally biased region" description="Low complexity" evidence="8">
    <location>
        <begin position="282"/>
        <end position="303"/>
    </location>
</feature>
<dbReference type="Gene3D" id="1.10.510.10">
    <property type="entry name" value="Transferase(Phosphotransferase) domain 1"/>
    <property type="match status" value="1"/>
</dbReference>
<comment type="caution">
    <text evidence="11">The sequence shown here is derived from an EMBL/GenBank/DDBJ whole genome shotgun (WGS) entry which is preliminary data.</text>
</comment>
<dbReference type="RefSeq" id="WP_379871817.1">
    <property type="nucleotide sequence ID" value="NZ_JBHTBH010000007.1"/>
</dbReference>
<keyword evidence="9" id="KW-0812">Transmembrane</keyword>
<sequence>MSTEQSAPDHLLAGRYRMTRLIGEGGMGRVWQGTDELLDRPVAIKELTISPHLPQREIDVLRTRMLREARSAAQLSHPAIITVFDVVESDDRPWIVMELVRGNSLSEIIKRDGPQPPLRVAKIGLQMIAGLAVAHERGIVHRDIKPGNVLVAPGDRAVLTDFGIARLEGSSSLTSTGNLLGSPSYLAPEQARGRPASPVTDMWAFGVTLYAAVEGAPPFLRSTPMATLTAIVTEEVPPPRSAGPLLPVLRAILDKEPESRASLEEAHGMLYEVVAAGGGMGASTARSASPAPAAANTRTTTAPFGSVSTPSAAADGPPHQPAPVTEPEHAVAQAGSGGRRATVLLALAAVVLLAVIALTLWIADRSGTTAEADGGATPSESAAPAAEAADMSQSPADAEATSNSESTEQEEPDGPRAGMVRHEDETGFVVDVPEDWEMERRDGGVFFTNPDGGYLQIDQTDSPGENAREDWERQEGPISSNFRGYERVSITDLDEPYVERYISAADWEFTFDGSGGRRHAVNRAFHTEEKGYALFLVSTEEDWAENRALLDDITASFEPAA</sequence>
<feature type="compositionally biased region" description="Polar residues" evidence="8">
    <location>
        <begin position="391"/>
        <end position="406"/>
    </location>
</feature>
<keyword evidence="5 11" id="KW-0418">Kinase</keyword>
<evidence type="ECO:0000259" key="10">
    <source>
        <dbReference type="PROSITE" id="PS50011"/>
    </source>
</evidence>
<evidence type="ECO:0000256" key="7">
    <source>
        <dbReference type="PROSITE-ProRule" id="PRU10141"/>
    </source>
</evidence>
<evidence type="ECO:0000256" key="8">
    <source>
        <dbReference type="SAM" id="MobiDB-lite"/>
    </source>
</evidence>
<dbReference type="EC" id="2.7.11.1" evidence="1"/>
<dbReference type="PANTHER" id="PTHR43289">
    <property type="entry name" value="MITOGEN-ACTIVATED PROTEIN KINASE KINASE KINASE 20-RELATED"/>
    <property type="match status" value="1"/>
</dbReference>
<keyword evidence="4 7" id="KW-0547">Nucleotide-binding</keyword>
<dbReference type="GO" id="GO:0004674">
    <property type="term" value="F:protein serine/threonine kinase activity"/>
    <property type="evidence" value="ECO:0007669"/>
    <property type="project" value="UniProtKB-EC"/>
</dbReference>
<protein>
    <recommendedName>
        <fullName evidence="1">non-specific serine/threonine protein kinase</fullName>
        <ecNumber evidence="1">2.7.11.1</ecNumber>
    </recommendedName>
</protein>
<feature type="region of interest" description="Disordered" evidence="8">
    <location>
        <begin position="447"/>
        <end position="468"/>
    </location>
</feature>
<organism evidence="11 12">
    <name type="scientific">Marinactinospora rubrisoli</name>
    <dbReference type="NCBI Taxonomy" id="2715399"/>
    <lineage>
        <taxon>Bacteria</taxon>
        <taxon>Bacillati</taxon>
        <taxon>Actinomycetota</taxon>
        <taxon>Actinomycetes</taxon>
        <taxon>Streptosporangiales</taxon>
        <taxon>Nocardiopsidaceae</taxon>
        <taxon>Marinactinospora</taxon>
    </lineage>
</organism>
<evidence type="ECO:0000256" key="3">
    <source>
        <dbReference type="ARBA" id="ARBA00022679"/>
    </source>
</evidence>
<feature type="domain" description="Protein kinase" evidence="10">
    <location>
        <begin position="16"/>
        <end position="270"/>
    </location>
</feature>
<evidence type="ECO:0000256" key="4">
    <source>
        <dbReference type="ARBA" id="ARBA00022741"/>
    </source>
</evidence>
<dbReference type="Proteomes" id="UP001596540">
    <property type="component" value="Unassembled WGS sequence"/>
</dbReference>
<dbReference type="EMBL" id="JBHTBH010000007">
    <property type="protein sequence ID" value="MFC7329157.1"/>
    <property type="molecule type" value="Genomic_DNA"/>
</dbReference>
<dbReference type="Pfam" id="PF00069">
    <property type="entry name" value="Pkinase"/>
    <property type="match status" value="1"/>
</dbReference>
<evidence type="ECO:0000256" key="6">
    <source>
        <dbReference type="ARBA" id="ARBA00022840"/>
    </source>
</evidence>
<evidence type="ECO:0000313" key="12">
    <source>
        <dbReference type="Proteomes" id="UP001596540"/>
    </source>
</evidence>
<dbReference type="PROSITE" id="PS00107">
    <property type="entry name" value="PROTEIN_KINASE_ATP"/>
    <property type="match status" value="1"/>
</dbReference>
<evidence type="ECO:0000256" key="9">
    <source>
        <dbReference type="SAM" id="Phobius"/>
    </source>
</evidence>
<keyword evidence="12" id="KW-1185">Reference proteome</keyword>
<dbReference type="SUPFAM" id="SSF56112">
    <property type="entry name" value="Protein kinase-like (PK-like)"/>
    <property type="match status" value="1"/>
</dbReference>
<evidence type="ECO:0000256" key="1">
    <source>
        <dbReference type="ARBA" id="ARBA00012513"/>
    </source>
</evidence>
<evidence type="ECO:0000313" key="11">
    <source>
        <dbReference type="EMBL" id="MFC7329157.1"/>
    </source>
</evidence>
<dbReference type="PANTHER" id="PTHR43289:SF6">
    <property type="entry name" value="SERINE_THREONINE-PROTEIN KINASE NEKL-3"/>
    <property type="match status" value="1"/>
</dbReference>
<keyword evidence="3 11" id="KW-0808">Transferase</keyword>
<feature type="compositionally biased region" description="Low complexity" evidence="8">
    <location>
        <begin position="378"/>
        <end position="389"/>
    </location>
</feature>
<evidence type="ECO:0000256" key="5">
    <source>
        <dbReference type="ARBA" id="ARBA00022777"/>
    </source>
</evidence>
<feature type="region of interest" description="Disordered" evidence="8">
    <location>
        <begin position="369"/>
        <end position="426"/>
    </location>
</feature>
<keyword evidence="9" id="KW-1133">Transmembrane helix</keyword>
<keyword evidence="2" id="KW-0723">Serine/threonine-protein kinase</keyword>
<feature type="binding site" evidence="7">
    <location>
        <position position="45"/>
    </location>
    <ligand>
        <name>ATP</name>
        <dbReference type="ChEBI" id="CHEBI:30616"/>
    </ligand>
</feature>
<dbReference type="InterPro" id="IPR017441">
    <property type="entry name" value="Protein_kinase_ATP_BS"/>
</dbReference>
<dbReference type="InterPro" id="IPR011009">
    <property type="entry name" value="Kinase-like_dom_sf"/>
</dbReference>
<dbReference type="InterPro" id="IPR000719">
    <property type="entry name" value="Prot_kinase_dom"/>
</dbReference>
<feature type="transmembrane region" description="Helical" evidence="9">
    <location>
        <begin position="343"/>
        <end position="363"/>
    </location>
</feature>
<dbReference type="CDD" id="cd14014">
    <property type="entry name" value="STKc_PknB_like"/>
    <property type="match status" value="1"/>
</dbReference>
<dbReference type="PROSITE" id="PS00108">
    <property type="entry name" value="PROTEIN_KINASE_ST"/>
    <property type="match status" value="1"/>
</dbReference>
<name>A0ABW2KGU5_9ACTN</name>
<keyword evidence="6 7" id="KW-0067">ATP-binding</keyword>
<keyword evidence="9" id="KW-0472">Membrane</keyword>
<dbReference type="SMART" id="SM00220">
    <property type="entry name" value="S_TKc"/>
    <property type="match status" value="1"/>
</dbReference>
<proteinExistence type="predicted"/>
<reference evidence="12" key="1">
    <citation type="journal article" date="2019" name="Int. J. Syst. Evol. Microbiol.">
        <title>The Global Catalogue of Microorganisms (GCM) 10K type strain sequencing project: providing services to taxonomists for standard genome sequencing and annotation.</title>
        <authorList>
            <consortium name="The Broad Institute Genomics Platform"/>
            <consortium name="The Broad Institute Genome Sequencing Center for Infectious Disease"/>
            <person name="Wu L."/>
            <person name="Ma J."/>
        </authorList>
    </citation>
    <scope>NUCLEOTIDE SEQUENCE [LARGE SCALE GENOMIC DNA]</scope>
    <source>
        <strain evidence="12">CGMCC 4.7382</strain>
    </source>
</reference>